<gene>
    <name evidence="10" type="ORF">RM780_06450</name>
</gene>
<dbReference type="GO" id="GO:0004601">
    <property type="term" value="F:peroxidase activity"/>
    <property type="evidence" value="ECO:0007669"/>
    <property type="project" value="UniProtKB-KW"/>
</dbReference>
<evidence type="ECO:0000313" key="10">
    <source>
        <dbReference type="EMBL" id="MDT0306601.1"/>
    </source>
</evidence>
<sequence>MPDSPAPPAVPLPTALEAPAGAIPAQAAAEDPALPLRQSTEIQGDILAGFKKDHVRLLLLAFTDRALARTWLDRLRARVATTRDVAAFNAAFRNRRQRMRGAEPQGLYATWRAVSLTYPGLTELVGGEPVADVPQGTTHDALRQGAAARKDILGDTGTSDPAGWLFGGPENAPVHAVLTLAADRPEDLDAAVAEERAEADLHGLTVVFDQPGATLAGERRGNEHFGFKDAISQPAVRDFDEADPEDPEHALGKPGTRVIPAGEFVIGHPMDNRLDPGLPSWMADGSFHVVRRLAQDVPGWWAQAADRLADLKEAGAVPADAGVEWLAARLVGRWRSGTPIAKSPDADVPSPPGSEADNDVSYADDLEGRVTPLFSHARKVGPRDGLLVRHTAPGPLTQRGALDGRRVMRRGVPYGDHFDPAAGSGHGPDSPRGLVFVSYQSDLVAQFEFMQRVWVHGENFPERDARPGRDTVIGGEGPVSFPAGGAGSDASVAIELRQFVRTEGTLYAFTPSLTALRLLAEGAIPPGGEPPRERVLSAPATIGLGAVISSGKARLRFQDRTGQLTVHDENELLRWSTEPSDLAVRAELRENGELILRDERNATLWTSGTDGHPGATLVVALDGDVLIRSAEGETLWHTGTAH</sequence>
<keyword evidence="2 10" id="KW-0575">Peroxidase</keyword>
<dbReference type="InterPro" id="IPR036426">
    <property type="entry name" value="Bulb-type_lectin_dom_sf"/>
</dbReference>
<dbReference type="PROSITE" id="PS51404">
    <property type="entry name" value="DYP_PEROXIDASE"/>
    <property type="match status" value="1"/>
</dbReference>
<dbReference type="SUPFAM" id="SSF54909">
    <property type="entry name" value="Dimeric alpha+beta barrel"/>
    <property type="match status" value="1"/>
</dbReference>
<dbReference type="InterPro" id="IPR006314">
    <property type="entry name" value="Dyp_peroxidase"/>
</dbReference>
<feature type="region of interest" description="Disordered" evidence="8">
    <location>
        <begin position="386"/>
        <end position="406"/>
    </location>
</feature>
<dbReference type="NCBIfam" id="TIGR01413">
    <property type="entry name" value="Dyp_perox_fam"/>
    <property type="match status" value="1"/>
</dbReference>
<dbReference type="InterPro" id="IPR001480">
    <property type="entry name" value="Bulb-type_lectin_dom"/>
</dbReference>
<keyword evidence="6" id="KW-0408">Iron</keyword>
<dbReference type="Gene3D" id="2.90.10.10">
    <property type="entry name" value="Bulb-type lectin domain"/>
    <property type="match status" value="1"/>
</dbReference>
<protein>
    <submittedName>
        <fullName evidence="10">Dyp-type peroxidase</fullName>
    </submittedName>
</protein>
<accession>A0ABU2L4W8</accession>
<proteinExistence type="inferred from homology"/>
<keyword evidence="11" id="KW-1185">Reference proteome</keyword>
<reference evidence="11" key="1">
    <citation type="submission" date="2023-07" db="EMBL/GenBank/DDBJ databases">
        <title>30 novel species of actinomycetes from the DSMZ collection.</title>
        <authorList>
            <person name="Nouioui I."/>
        </authorList>
    </citation>
    <scope>NUCLEOTIDE SEQUENCE [LARGE SCALE GENOMIC DNA]</scope>
    <source>
        <strain evidence="11">DSM 44917</strain>
    </source>
</reference>
<dbReference type="EMBL" id="JAVREN010000006">
    <property type="protein sequence ID" value="MDT0306601.1"/>
    <property type="molecule type" value="Genomic_DNA"/>
</dbReference>
<organism evidence="10 11">
    <name type="scientific">Streptomyces boetiae</name>
    <dbReference type="NCBI Taxonomy" id="3075541"/>
    <lineage>
        <taxon>Bacteria</taxon>
        <taxon>Bacillati</taxon>
        <taxon>Actinomycetota</taxon>
        <taxon>Actinomycetes</taxon>
        <taxon>Kitasatosporales</taxon>
        <taxon>Streptomycetaceae</taxon>
        <taxon>Streptomyces</taxon>
    </lineage>
</organism>
<name>A0ABU2L4W8_9ACTN</name>
<comment type="caution">
    <text evidence="10">The sequence shown here is derived from an EMBL/GenBank/DDBJ whole genome shotgun (WGS) entry which is preliminary data.</text>
</comment>
<evidence type="ECO:0000256" key="5">
    <source>
        <dbReference type="ARBA" id="ARBA00023002"/>
    </source>
</evidence>
<feature type="domain" description="Bulb-type lectin" evidence="9">
    <location>
        <begin position="533"/>
        <end position="642"/>
    </location>
</feature>
<keyword evidence="3" id="KW-0349">Heme</keyword>
<keyword evidence="4" id="KW-0479">Metal-binding</keyword>
<evidence type="ECO:0000256" key="8">
    <source>
        <dbReference type="SAM" id="MobiDB-lite"/>
    </source>
</evidence>
<dbReference type="Proteomes" id="UP001183388">
    <property type="component" value="Unassembled WGS sequence"/>
</dbReference>
<dbReference type="PANTHER" id="PTHR30521:SF4">
    <property type="entry name" value="DEFERROCHELATASE"/>
    <property type="match status" value="1"/>
</dbReference>
<feature type="region of interest" description="Disordered" evidence="8">
    <location>
        <begin position="339"/>
        <end position="359"/>
    </location>
</feature>
<evidence type="ECO:0000313" key="11">
    <source>
        <dbReference type="Proteomes" id="UP001183388"/>
    </source>
</evidence>
<evidence type="ECO:0000256" key="1">
    <source>
        <dbReference type="ARBA" id="ARBA00001970"/>
    </source>
</evidence>
<dbReference type="SMART" id="SM00108">
    <property type="entry name" value="B_lectin"/>
    <property type="match status" value="1"/>
</dbReference>
<comment type="similarity">
    <text evidence="7">Belongs to the DyP-type peroxidase family.</text>
</comment>
<evidence type="ECO:0000256" key="4">
    <source>
        <dbReference type="ARBA" id="ARBA00022723"/>
    </source>
</evidence>
<keyword evidence="5" id="KW-0560">Oxidoreductase</keyword>
<feature type="region of interest" description="Disordered" evidence="8">
    <location>
        <begin position="463"/>
        <end position="484"/>
    </location>
</feature>
<dbReference type="PANTHER" id="PTHR30521">
    <property type="entry name" value="DEFERROCHELATASE/PEROXIDASE"/>
    <property type="match status" value="1"/>
</dbReference>
<evidence type="ECO:0000256" key="7">
    <source>
        <dbReference type="ARBA" id="ARBA00025737"/>
    </source>
</evidence>
<dbReference type="RefSeq" id="WP_311629527.1">
    <property type="nucleotide sequence ID" value="NZ_JAVREN010000006.1"/>
</dbReference>
<evidence type="ECO:0000256" key="2">
    <source>
        <dbReference type="ARBA" id="ARBA00022559"/>
    </source>
</evidence>
<dbReference type="InterPro" id="IPR049509">
    <property type="entry name" value="DyP_N"/>
</dbReference>
<evidence type="ECO:0000256" key="6">
    <source>
        <dbReference type="ARBA" id="ARBA00023004"/>
    </source>
</evidence>
<dbReference type="SUPFAM" id="SSF51110">
    <property type="entry name" value="alpha-D-mannose-specific plant lectins"/>
    <property type="match status" value="1"/>
</dbReference>
<evidence type="ECO:0000256" key="3">
    <source>
        <dbReference type="ARBA" id="ARBA00022617"/>
    </source>
</evidence>
<evidence type="ECO:0000259" key="9">
    <source>
        <dbReference type="SMART" id="SM00108"/>
    </source>
</evidence>
<dbReference type="InterPro" id="IPR011008">
    <property type="entry name" value="Dimeric_a/b-barrel"/>
</dbReference>
<dbReference type="Pfam" id="PF21105">
    <property type="entry name" value="DyP_N"/>
    <property type="match status" value="1"/>
</dbReference>
<comment type="cofactor">
    <cofactor evidence="1">
        <name>heme b</name>
        <dbReference type="ChEBI" id="CHEBI:60344"/>
    </cofactor>
</comment>